<reference evidence="1 2" key="1">
    <citation type="submission" date="2018-12" db="EMBL/GenBank/DDBJ databases">
        <title>The complete genome of the methanogenic archaea of the candidate phylum Verstraetearchaeota, obtained from the metagenome of underground thermal water.</title>
        <authorList>
            <person name="Kadnikov V.V."/>
            <person name="Mardanov A.V."/>
            <person name="Beletsky A.V."/>
            <person name="Karnachuk O.V."/>
            <person name="Ravin N.V."/>
        </authorList>
    </citation>
    <scope>NUCLEOTIDE SEQUENCE [LARGE SCALE GENOMIC DNA]</scope>
    <source>
        <strain evidence="1">Ch88</strain>
    </source>
</reference>
<organism evidence="1 2">
    <name type="scientific">Methanosuratincola subterraneus</name>
    <dbReference type="NCBI Taxonomy" id="2593994"/>
    <lineage>
        <taxon>Archaea</taxon>
        <taxon>Thermoproteota</taxon>
        <taxon>Methanosuratincolia</taxon>
        <taxon>Candidatus Methanomethylicales</taxon>
        <taxon>Candidatus Methanomethylicaceae</taxon>
        <taxon>Candidatus Methanosuratincola (ex Vanwonterghem et al. 2016)</taxon>
    </lineage>
</organism>
<sequence>MIVLSLMNSAFLHQKYIGFLMDITKKNLYLYKGMKQEIN</sequence>
<dbReference type="EMBL" id="RXGA01000003">
    <property type="protein sequence ID" value="RWX73453.1"/>
    <property type="molecule type" value="Genomic_DNA"/>
</dbReference>
<dbReference type="Proteomes" id="UP000288215">
    <property type="component" value="Unassembled WGS sequence"/>
</dbReference>
<name>A0A3S3TS09_METS7</name>
<evidence type="ECO:0000313" key="2">
    <source>
        <dbReference type="Proteomes" id="UP000288215"/>
    </source>
</evidence>
<evidence type="ECO:0000313" key="1">
    <source>
        <dbReference type="EMBL" id="RWX73453.1"/>
    </source>
</evidence>
<comment type="caution">
    <text evidence="1">The sequence shown here is derived from an EMBL/GenBank/DDBJ whole genome shotgun (WGS) entry which is preliminary data.</text>
</comment>
<protein>
    <submittedName>
        <fullName evidence="1">Uncharacterized protein</fullName>
    </submittedName>
</protein>
<proteinExistence type="predicted"/>
<gene>
    <name evidence="1" type="ORF">Metus_1427</name>
</gene>
<accession>A0A3S3TS09</accession>
<dbReference type="AlphaFoldDB" id="A0A3S3TS09"/>